<comment type="caution">
    <text evidence="1">The sequence shown here is derived from an EMBL/GenBank/DDBJ whole genome shotgun (WGS) entry which is preliminary data.</text>
</comment>
<organism evidence="1 2">
    <name type="scientific">Cymbomonas tetramitiformis</name>
    <dbReference type="NCBI Taxonomy" id="36881"/>
    <lineage>
        <taxon>Eukaryota</taxon>
        <taxon>Viridiplantae</taxon>
        <taxon>Chlorophyta</taxon>
        <taxon>Pyramimonadophyceae</taxon>
        <taxon>Pyramimonadales</taxon>
        <taxon>Pyramimonadaceae</taxon>
        <taxon>Cymbomonas</taxon>
    </lineage>
</organism>
<accession>A0AAE0EX65</accession>
<protein>
    <submittedName>
        <fullName evidence="1">Uncharacterized protein</fullName>
    </submittedName>
</protein>
<name>A0AAE0EX65_9CHLO</name>
<evidence type="ECO:0000313" key="2">
    <source>
        <dbReference type="Proteomes" id="UP001190700"/>
    </source>
</evidence>
<dbReference type="AlphaFoldDB" id="A0AAE0EX65"/>
<sequence>MNTLEMDFEEQDNIALSEETKQPQFSHEEQVAYEVFRLVGIKDPTTLINARKSFVESLAFFEGGVLLNEKKEKKMAARAAFFAGLSAKKRAKYLAMLQEESDTESESDEEVGKTKADIAEEAAPNLLKRIAGAVAGTAKDFAEANKAPKLGN</sequence>
<dbReference type="EMBL" id="LGRX02032351">
    <property type="protein sequence ID" value="KAK3244056.1"/>
    <property type="molecule type" value="Genomic_DNA"/>
</dbReference>
<gene>
    <name evidence="1" type="ORF">CYMTET_46319</name>
</gene>
<reference evidence="1 2" key="1">
    <citation type="journal article" date="2015" name="Genome Biol. Evol.">
        <title>Comparative Genomics of a Bacterivorous Green Alga Reveals Evolutionary Causalities and Consequences of Phago-Mixotrophic Mode of Nutrition.</title>
        <authorList>
            <person name="Burns J.A."/>
            <person name="Paasch A."/>
            <person name="Narechania A."/>
            <person name="Kim E."/>
        </authorList>
    </citation>
    <scope>NUCLEOTIDE SEQUENCE [LARGE SCALE GENOMIC DNA]</scope>
    <source>
        <strain evidence="1 2">PLY_AMNH</strain>
    </source>
</reference>
<proteinExistence type="predicted"/>
<keyword evidence="2" id="KW-1185">Reference proteome</keyword>
<dbReference type="Proteomes" id="UP001190700">
    <property type="component" value="Unassembled WGS sequence"/>
</dbReference>
<evidence type="ECO:0000313" key="1">
    <source>
        <dbReference type="EMBL" id="KAK3244056.1"/>
    </source>
</evidence>